<dbReference type="EMBL" id="GDID01007217">
    <property type="protein sequence ID" value="JAP89389.1"/>
    <property type="molecule type" value="Transcribed_RNA"/>
</dbReference>
<evidence type="ECO:0000313" key="1">
    <source>
        <dbReference type="EMBL" id="JAP89389.1"/>
    </source>
</evidence>
<gene>
    <name evidence="1" type="ORF">TPC1_31116</name>
</gene>
<name>A0A146K1I5_9EUKA</name>
<sequence>SYLDTKHTILEKTNSSYYYEIQGCQMQLCISASVCQICELQPKCDPYLVQLFVGETFNCFNNLIQHCNNSLLKISPISFNCTTDINCTNLSTISYFGAEYCENLINCSFNISIINYEQQCVNTTQNFIVRINDSQYTQISISNETLMNESVLISNRDGTFTLVNNTMFNSSKLIPYMFFDSFQNEFYFNYSAPLFFVYEAMLYEDLVCNLTIYQQDNVVICDQVTCLQNQQLYISQFIIQCQNLPNCSDLIRDQNCLLDVNISDCDANVITNQTSICVYGQYSLQPIKNQSNNGNTTQILDVFCDVDEMINESCTKNTVSAIQNNFERIYSEKASLNGKSINNVVCGDGLVEEAQQCDSRCSQQYNTRRKKCINTEMHIGKWK</sequence>
<feature type="non-terminal residue" evidence="1">
    <location>
        <position position="1"/>
    </location>
</feature>
<dbReference type="AlphaFoldDB" id="A0A146K1I5"/>
<proteinExistence type="predicted"/>
<reference evidence="1" key="1">
    <citation type="submission" date="2015-07" db="EMBL/GenBank/DDBJ databases">
        <title>Adaptation to a free-living lifestyle via gene acquisitions in the diplomonad Trepomonas sp. PC1.</title>
        <authorList>
            <person name="Xu F."/>
            <person name="Jerlstrom-Hultqvist J."/>
            <person name="Kolisko M."/>
            <person name="Simpson A.G.B."/>
            <person name="Roger A.J."/>
            <person name="Svard S.G."/>
            <person name="Andersson J.O."/>
        </authorList>
    </citation>
    <scope>NUCLEOTIDE SEQUENCE</scope>
    <source>
        <strain evidence="1">PC1</strain>
    </source>
</reference>
<organism evidence="1">
    <name type="scientific">Trepomonas sp. PC1</name>
    <dbReference type="NCBI Taxonomy" id="1076344"/>
    <lineage>
        <taxon>Eukaryota</taxon>
        <taxon>Metamonada</taxon>
        <taxon>Diplomonadida</taxon>
        <taxon>Hexamitidae</taxon>
        <taxon>Hexamitinae</taxon>
        <taxon>Trepomonas</taxon>
    </lineage>
</organism>
<protein>
    <submittedName>
        <fullName evidence="1">Uncharacterized protein</fullName>
    </submittedName>
</protein>
<accession>A0A146K1I5</accession>